<dbReference type="AlphaFoldDB" id="A0A6A2X1P8"/>
<feature type="signal peptide" evidence="3">
    <location>
        <begin position="1"/>
        <end position="24"/>
    </location>
</feature>
<dbReference type="InterPro" id="IPR036514">
    <property type="entry name" value="SGNH_hydro_sf"/>
</dbReference>
<evidence type="ECO:0000313" key="5">
    <source>
        <dbReference type="Proteomes" id="UP000436088"/>
    </source>
</evidence>
<dbReference type="InterPro" id="IPR044552">
    <property type="entry name" value="GLIP1-5/GLL25"/>
</dbReference>
<reference evidence="4" key="1">
    <citation type="submission" date="2019-09" db="EMBL/GenBank/DDBJ databases">
        <title>Draft genome information of white flower Hibiscus syriacus.</title>
        <authorList>
            <person name="Kim Y.-M."/>
        </authorList>
    </citation>
    <scope>NUCLEOTIDE SEQUENCE [LARGE SCALE GENOMIC DNA]</scope>
    <source>
        <strain evidence="4">YM2019G1</strain>
    </source>
</reference>
<feature type="chain" id="PRO_5025383024" evidence="3">
    <location>
        <begin position="25"/>
        <end position="332"/>
    </location>
</feature>
<comment type="similarity">
    <text evidence="1">Belongs to the 'GDSL' lipolytic enzyme family.</text>
</comment>
<evidence type="ECO:0000256" key="2">
    <source>
        <dbReference type="ARBA" id="ARBA00022729"/>
    </source>
</evidence>
<dbReference type="PANTHER" id="PTHR45966">
    <property type="entry name" value="GDSL-LIKE LIPASE/ACYLHYDROLASE"/>
    <property type="match status" value="1"/>
</dbReference>
<dbReference type="Gene3D" id="3.40.50.1110">
    <property type="entry name" value="SGNH hydrolase"/>
    <property type="match status" value="1"/>
</dbReference>
<proteinExistence type="inferred from homology"/>
<dbReference type="InterPro" id="IPR035669">
    <property type="entry name" value="SGNH_plant_lipase-like"/>
</dbReference>
<name>A0A6A2X1P8_HIBSY</name>
<dbReference type="Proteomes" id="UP000436088">
    <property type="component" value="Unassembled WGS sequence"/>
</dbReference>
<organism evidence="4 5">
    <name type="scientific">Hibiscus syriacus</name>
    <name type="common">Rose of Sharon</name>
    <dbReference type="NCBI Taxonomy" id="106335"/>
    <lineage>
        <taxon>Eukaryota</taxon>
        <taxon>Viridiplantae</taxon>
        <taxon>Streptophyta</taxon>
        <taxon>Embryophyta</taxon>
        <taxon>Tracheophyta</taxon>
        <taxon>Spermatophyta</taxon>
        <taxon>Magnoliopsida</taxon>
        <taxon>eudicotyledons</taxon>
        <taxon>Gunneridae</taxon>
        <taxon>Pentapetalae</taxon>
        <taxon>rosids</taxon>
        <taxon>malvids</taxon>
        <taxon>Malvales</taxon>
        <taxon>Malvaceae</taxon>
        <taxon>Malvoideae</taxon>
        <taxon>Hibiscus</taxon>
    </lineage>
</organism>
<protein>
    <submittedName>
        <fullName evidence="4">GDSL esterase/lipase 1-like</fullName>
    </submittedName>
</protein>
<sequence>MMAKSSALVCCFLSLEIFLNSVSCHNHLLPENHVALFIFGDSILDSGNNNYLSTIPDFKADFWPYGETFFEYPTGRFSDGRLIPDFIAEFAGLLLIPAYLNPGNSKFTNGVNFASGGAGALVETHQGLVIDLETQIKYFKKAERSLRKELGVEETKKLLFDAVYFIGIGGNDYLTKPSGVTDEEFVSMVIGNLTAAFNEIYKKGGRKFGLTNMMPLDGFKYGYYDFYESITERLHNPSKYGFKKTTACCGSGEGRGVYSCGGKRGVSEFVLFENPDEYLFFDAYHYTEKAYEQFTELMWNGTADIIWPYNLKTLFQATISSDRSHQFVVQTL</sequence>
<dbReference type="PANTHER" id="PTHR45966:SF36">
    <property type="entry name" value="INACTIVE GDSL ESTERASE_LIPASE-LIKE PROTEIN 25"/>
    <property type="match status" value="1"/>
</dbReference>
<dbReference type="InterPro" id="IPR001087">
    <property type="entry name" value="GDSL"/>
</dbReference>
<dbReference type="SUPFAM" id="SSF52266">
    <property type="entry name" value="SGNH hydrolase"/>
    <property type="match status" value="1"/>
</dbReference>
<keyword evidence="2 3" id="KW-0732">Signal</keyword>
<evidence type="ECO:0000256" key="3">
    <source>
        <dbReference type="SAM" id="SignalP"/>
    </source>
</evidence>
<dbReference type="Pfam" id="PF00657">
    <property type="entry name" value="Lipase_GDSL"/>
    <property type="match status" value="1"/>
</dbReference>
<dbReference type="CDD" id="cd01837">
    <property type="entry name" value="SGNH_plant_lipase_like"/>
    <property type="match status" value="1"/>
</dbReference>
<evidence type="ECO:0000313" key="4">
    <source>
        <dbReference type="EMBL" id="KAE8662290.1"/>
    </source>
</evidence>
<comment type="caution">
    <text evidence="4">The sequence shown here is derived from an EMBL/GenBank/DDBJ whole genome shotgun (WGS) entry which is preliminary data.</text>
</comment>
<accession>A0A6A2X1P8</accession>
<dbReference type="GO" id="GO:0016298">
    <property type="term" value="F:lipase activity"/>
    <property type="evidence" value="ECO:0007669"/>
    <property type="project" value="TreeGrafter"/>
</dbReference>
<gene>
    <name evidence="4" type="ORF">F3Y22_tig00113548pilonHSYRG00050</name>
</gene>
<evidence type="ECO:0000256" key="1">
    <source>
        <dbReference type="ARBA" id="ARBA00008668"/>
    </source>
</evidence>
<keyword evidence="5" id="KW-1185">Reference proteome</keyword>
<dbReference type="EMBL" id="VEPZ02001714">
    <property type="protein sequence ID" value="KAE8662290.1"/>
    <property type="molecule type" value="Genomic_DNA"/>
</dbReference>